<evidence type="ECO:0000256" key="1">
    <source>
        <dbReference type="SAM" id="MobiDB-lite"/>
    </source>
</evidence>
<sequence length="293" mass="32466">ARDDLQVRRAPTPVRAAPAQVSEVPAWARSYNTISNSNDNSSNNNDNNSNNSNNNNHNVSSVEQSVTTTTTNNNNYYSASSAAAAEAVAEALLASPPARTTATTTATASPTTATASPKVQTLPELLAWTLPEVLPSPENKQQPQQQQQQHQRQQPSPELYWAMSAERHPSETEGERSHIEFCLELLGKAIAQYGDVERYGEQLGMQTLVQKLQAAEYAEESKAAESQLLCRSLEALLKREARTGSENIFVEPNWILSGGFKKLVKLTLWYEECEHKFSVCWGWDMKLETRSRA</sequence>
<dbReference type="AlphaFoldDB" id="A0A813HSS3"/>
<protein>
    <submittedName>
        <fullName evidence="2">Uncharacterized protein</fullName>
    </submittedName>
</protein>
<organism evidence="2 3">
    <name type="scientific">Polarella glacialis</name>
    <name type="common">Dinoflagellate</name>
    <dbReference type="NCBI Taxonomy" id="89957"/>
    <lineage>
        <taxon>Eukaryota</taxon>
        <taxon>Sar</taxon>
        <taxon>Alveolata</taxon>
        <taxon>Dinophyceae</taxon>
        <taxon>Suessiales</taxon>
        <taxon>Suessiaceae</taxon>
        <taxon>Polarella</taxon>
    </lineage>
</organism>
<dbReference type="EMBL" id="CAJNNV010032847">
    <property type="protein sequence ID" value="CAE8641199.1"/>
    <property type="molecule type" value="Genomic_DNA"/>
</dbReference>
<feature type="region of interest" description="Disordered" evidence="1">
    <location>
        <begin position="1"/>
        <end position="73"/>
    </location>
</feature>
<proteinExistence type="predicted"/>
<evidence type="ECO:0000313" key="2">
    <source>
        <dbReference type="EMBL" id="CAE8641199.1"/>
    </source>
</evidence>
<accession>A0A813HSS3</accession>
<comment type="caution">
    <text evidence="2">The sequence shown here is derived from an EMBL/GenBank/DDBJ whole genome shotgun (WGS) entry which is preliminary data.</text>
</comment>
<gene>
    <name evidence="2" type="ORF">PGLA1383_LOCUS55920</name>
</gene>
<feature type="compositionally biased region" description="Low complexity" evidence="1">
    <location>
        <begin position="35"/>
        <end position="73"/>
    </location>
</feature>
<reference evidence="2" key="1">
    <citation type="submission" date="2021-02" db="EMBL/GenBank/DDBJ databases">
        <authorList>
            <person name="Dougan E. K."/>
            <person name="Rhodes N."/>
            <person name="Thang M."/>
            <person name="Chan C."/>
        </authorList>
    </citation>
    <scope>NUCLEOTIDE SEQUENCE</scope>
</reference>
<evidence type="ECO:0000313" key="3">
    <source>
        <dbReference type="Proteomes" id="UP000654075"/>
    </source>
</evidence>
<feature type="non-terminal residue" evidence="2">
    <location>
        <position position="293"/>
    </location>
</feature>
<dbReference type="Proteomes" id="UP000654075">
    <property type="component" value="Unassembled WGS sequence"/>
</dbReference>
<feature type="region of interest" description="Disordered" evidence="1">
    <location>
        <begin position="135"/>
        <end position="156"/>
    </location>
</feature>
<name>A0A813HSS3_POLGL</name>
<feature type="compositionally biased region" description="Low complexity" evidence="1">
    <location>
        <begin position="96"/>
        <end position="117"/>
    </location>
</feature>
<feature type="compositionally biased region" description="Low complexity" evidence="1">
    <location>
        <begin position="8"/>
        <end position="21"/>
    </location>
</feature>
<feature type="compositionally biased region" description="Low complexity" evidence="1">
    <location>
        <begin position="141"/>
        <end position="154"/>
    </location>
</feature>
<keyword evidence="3" id="KW-1185">Reference proteome</keyword>
<feature type="region of interest" description="Disordered" evidence="1">
    <location>
        <begin position="96"/>
        <end position="119"/>
    </location>
</feature>